<dbReference type="SUPFAM" id="SSF109843">
    <property type="entry name" value="CAPPD, an extracellular domain of amyloid beta A4 protein"/>
    <property type="match status" value="1"/>
</dbReference>
<dbReference type="EMBL" id="CAQQ02025826">
    <property type="status" value="NOT_ANNOTATED_CDS"/>
    <property type="molecule type" value="Genomic_DNA"/>
</dbReference>
<dbReference type="InterPro" id="IPR036176">
    <property type="entry name" value="E2_sf"/>
</dbReference>
<protein>
    <recommendedName>
        <fullName evidence="2">E2 domain-containing protein</fullName>
    </recommendedName>
</protein>
<proteinExistence type="predicted"/>
<reference evidence="4" key="1">
    <citation type="submission" date="2013-02" db="EMBL/GenBank/DDBJ databases">
        <authorList>
            <person name="Hughes D."/>
        </authorList>
    </citation>
    <scope>NUCLEOTIDE SEQUENCE</scope>
    <source>
        <strain>Durham</strain>
        <strain evidence="4">NC isolate 2 -- Noor lab</strain>
    </source>
</reference>
<name>T1GI50_MEGSC</name>
<feature type="region of interest" description="Disordered" evidence="1">
    <location>
        <begin position="38"/>
        <end position="61"/>
    </location>
</feature>
<dbReference type="InterPro" id="IPR024329">
    <property type="entry name" value="Amyloid_glyco_E2_domain"/>
</dbReference>
<feature type="domain" description="E2" evidence="2">
    <location>
        <begin position="82"/>
        <end position="140"/>
    </location>
</feature>
<organism evidence="3 4">
    <name type="scientific">Megaselia scalaris</name>
    <name type="common">Humpbacked fly</name>
    <name type="synonym">Phora scalaris</name>
    <dbReference type="NCBI Taxonomy" id="36166"/>
    <lineage>
        <taxon>Eukaryota</taxon>
        <taxon>Metazoa</taxon>
        <taxon>Ecdysozoa</taxon>
        <taxon>Arthropoda</taxon>
        <taxon>Hexapoda</taxon>
        <taxon>Insecta</taxon>
        <taxon>Pterygota</taxon>
        <taxon>Neoptera</taxon>
        <taxon>Endopterygota</taxon>
        <taxon>Diptera</taxon>
        <taxon>Brachycera</taxon>
        <taxon>Muscomorpha</taxon>
        <taxon>Platypezoidea</taxon>
        <taxon>Phoridae</taxon>
        <taxon>Megaseliini</taxon>
        <taxon>Megaselia</taxon>
    </lineage>
</organism>
<feature type="compositionally biased region" description="Low complexity" evidence="1">
    <location>
        <begin position="38"/>
        <end position="54"/>
    </location>
</feature>
<sequence>MKPLIIGVRNHPPVQKLLILPILEILVELWDDITKSAGATSTSTTTSTAANNGNIPDLSSVTTAKPADGGIIISASAAASSAPTNQPTVDPYFTHFDPRLEHQSYKVSQKEAQQRLEENHREKVTRKIEELVKEESQTSDDDEDLKKDQYADIIAPTTMESIQTDKYVAKELVTETSS</sequence>
<evidence type="ECO:0000313" key="4">
    <source>
        <dbReference type="Proteomes" id="UP000015102"/>
    </source>
</evidence>
<keyword evidence="4" id="KW-1185">Reference proteome</keyword>
<accession>T1GI50</accession>
<evidence type="ECO:0000313" key="3">
    <source>
        <dbReference type="EnsemblMetazoa" id="MESCA003117-PA"/>
    </source>
</evidence>
<dbReference type="HOGENOM" id="CLU_1514292_0_0_1"/>
<dbReference type="Pfam" id="PF12925">
    <property type="entry name" value="APP_E2"/>
    <property type="match status" value="1"/>
</dbReference>
<dbReference type="EMBL" id="CAQQ02025827">
    <property type="status" value="NOT_ANNOTATED_CDS"/>
    <property type="molecule type" value="Genomic_DNA"/>
</dbReference>
<dbReference type="STRING" id="36166.T1GI50"/>
<evidence type="ECO:0000256" key="1">
    <source>
        <dbReference type="SAM" id="MobiDB-lite"/>
    </source>
</evidence>
<dbReference type="EMBL" id="CAQQ02025828">
    <property type="status" value="NOT_ANNOTATED_CDS"/>
    <property type="molecule type" value="Genomic_DNA"/>
</dbReference>
<dbReference type="AlphaFoldDB" id="T1GI50"/>
<evidence type="ECO:0000259" key="2">
    <source>
        <dbReference type="Pfam" id="PF12925"/>
    </source>
</evidence>
<dbReference type="Proteomes" id="UP000015102">
    <property type="component" value="Unassembled WGS sequence"/>
</dbReference>
<dbReference type="Gene3D" id="1.20.120.770">
    <property type="entry name" value="Amyloid precursor protein, E2 domain"/>
    <property type="match status" value="1"/>
</dbReference>
<dbReference type="EnsemblMetazoa" id="MESCA003117-RA">
    <property type="protein sequence ID" value="MESCA003117-PA"/>
    <property type="gene ID" value="MESCA003117"/>
</dbReference>
<reference evidence="3" key="2">
    <citation type="submission" date="2015-06" db="UniProtKB">
        <authorList>
            <consortium name="EnsemblMetazoa"/>
        </authorList>
    </citation>
    <scope>IDENTIFICATION</scope>
</reference>